<comment type="caution">
    <text evidence="2">The sequence shown here is derived from an EMBL/GenBank/DDBJ whole genome shotgun (WGS) entry which is preliminary data.</text>
</comment>
<accession>A0ABX0T0F8</accession>
<protein>
    <submittedName>
        <fullName evidence="2">Uncharacterized protein</fullName>
    </submittedName>
</protein>
<keyword evidence="1" id="KW-0812">Transmembrane</keyword>
<organism evidence="2 3">
    <name type="scientific">Amycolatopsis viridis</name>
    <dbReference type="NCBI Taxonomy" id="185678"/>
    <lineage>
        <taxon>Bacteria</taxon>
        <taxon>Bacillati</taxon>
        <taxon>Actinomycetota</taxon>
        <taxon>Actinomycetes</taxon>
        <taxon>Pseudonocardiales</taxon>
        <taxon>Pseudonocardiaceae</taxon>
        <taxon>Amycolatopsis</taxon>
    </lineage>
</organism>
<evidence type="ECO:0000313" key="2">
    <source>
        <dbReference type="EMBL" id="NIH82729.1"/>
    </source>
</evidence>
<feature type="transmembrane region" description="Helical" evidence="1">
    <location>
        <begin position="37"/>
        <end position="56"/>
    </location>
</feature>
<keyword evidence="3" id="KW-1185">Reference proteome</keyword>
<keyword evidence="1" id="KW-0472">Membrane</keyword>
<evidence type="ECO:0000313" key="3">
    <source>
        <dbReference type="Proteomes" id="UP000754495"/>
    </source>
</evidence>
<gene>
    <name evidence="2" type="ORF">FHX46_005259</name>
</gene>
<evidence type="ECO:0000256" key="1">
    <source>
        <dbReference type="SAM" id="Phobius"/>
    </source>
</evidence>
<sequence>MPRTVLRTDGWGTAVFGVLMLTGGAWLAKPLGLPSSWFAPIGVVMVAGGAALGSLAERPVIRAWVTAFAVLEHRGSRRERTKAAPAIRNGLREN</sequence>
<name>A0ABX0T0F8_9PSEU</name>
<proteinExistence type="predicted"/>
<dbReference type="Proteomes" id="UP000754495">
    <property type="component" value="Unassembled WGS sequence"/>
</dbReference>
<keyword evidence="1" id="KW-1133">Transmembrane helix</keyword>
<dbReference type="EMBL" id="JAANOU010000001">
    <property type="protein sequence ID" value="NIH82729.1"/>
    <property type="molecule type" value="Genomic_DNA"/>
</dbReference>
<dbReference type="RefSeq" id="WP_167120230.1">
    <property type="nucleotide sequence ID" value="NZ_JAANOU010000001.1"/>
</dbReference>
<reference evidence="2 3" key="1">
    <citation type="submission" date="2020-03" db="EMBL/GenBank/DDBJ databases">
        <title>Sequencing the genomes of 1000 actinobacteria strains.</title>
        <authorList>
            <person name="Klenk H.-P."/>
        </authorList>
    </citation>
    <scope>NUCLEOTIDE SEQUENCE [LARGE SCALE GENOMIC DNA]</scope>
    <source>
        <strain evidence="2 3">DSM 45668</strain>
    </source>
</reference>
<feature type="transmembrane region" description="Helical" evidence="1">
    <location>
        <begin position="12"/>
        <end position="31"/>
    </location>
</feature>